<dbReference type="Pfam" id="PF00226">
    <property type="entry name" value="DnaJ"/>
    <property type="match status" value="1"/>
</dbReference>
<evidence type="ECO:0000256" key="4">
    <source>
        <dbReference type="ARBA" id="ARBA00023186"/>
    </source>
</evidence>
<keyword evidence="3" id="KW-0963">Cytoplasm</keyword>
<dbReference type="InterPro" id="IPR018253">
    <property type="entry name" value="DnaJ_domain_CS"/>
</dbReference>
<dbReference type="STRING" id="1165861.A0A0L0VY70"/>
<dbReference type="CDD" id="cd06257">
    <property type="entry name" value="DnaJ"/>
    <property type="match status" value="1"/>
</dbReference>
<accession>A0A0L0VY70</accession>
<name>A0A0L0VY70_9BASI</name>
<comment type="subcellular location">
    <subcellularLocation>
        <location evidence="2">Cytoplasm</location>
    </subcellularLocation>
    <subcellularLocation>
        <location evidence="1">Nucleus</location>
    </subcellularLocation>
</comment>
<feature type="region of interest" description="Disordered" evidence="6">
    <location>
        <begin position="132"/>
        <end position="164"/>
    </location>
</feature>
<evidence type="ECO:0000259" key="7">
    <source>
        <dbReference type="PROSITE" id="PS50076"/>
    </source>
</evidence>
<evidence type="ECO:0000256" key="2">
    <source>
        <dbReference type="ARBA" id="ARBA00004496"/>
    </source>
</evidence>
<reference evidence="9" key="1">
    <citation type="submission" date="2014-03" db="EMBL/GenBank/DDBJ databases">
        <title>The Genome Sequence of Puccinia striiformis f. sp. tritici PST-78.</title>
        <authorList>
            <consortium name="The Broad Institute Genome Sequencing Platform"/>
            <person name="Cuomo C."/>
            <person name="Hulbert S."/>
            <person name="Chen X."/>
            <person name="Walker B."/>
            <person name="Young S.K."/>
            <person name="Zeng Q."/>
            <person name="Gargeya S."/>
            <person name="Fitzgerald M."/>
            <person name="Haas B."/>
            <person name="Abouelleil A."/>
            <person name="Alvarado L."/>
            <person name="Arachchi H.M."/>
            <person name="Berlin A.M."/>
            <person name="Chapman S.B."/>
            <person name="Goldberg J."/>
            <person name="Griggs A."/>
            <person name="Gujja S."/>
            <person name="Hansen M."/>
            <person name="Howarth C."/>
            <person name="Imamovic A."/>
            <person name="Larimer J."/>
            <person name="McCowan C."/>
            <person name="Montmayeur A."/>
            <person name="Murphy C."/>
            <person name="Neiman D."/>
            <person name="Pearson M."/>
            <person name="Priest M."/>
            <person name="Roberts A."/>
            <person name="Saif S."/>
            <person name="Shea T."/>
            <person name="Sisk P."/>
            <person name="Sykes S."/>
            <person name="Wortman J."/>
            <person name="Nusbaum C."/>
            <person name="Birren B."/>
        </authorList>
    </citation>
    <scope>NUCLEOTIDE SEQUENCE [LARGE SCALE GENOMIC DNA]</scope>
    <source>
        <strain evidence="9">race PST-78</strain>
    </source>
</reference>
<evidence type="ECO:0000256" key="5">
    <source>
        <dbReference type="ARBA" id="ARBA00023242"/>
    </source>
</evidence>
<dbReference type="InterPro" id="IPR052094">
    <property type="entry name" value="Pre-mRNA-splicing_ERAD"/>
</dbReference>
<sequence>MDYYSIVGVSASADSNQITSAYRKASLKVHPDRNPDDPLASEKFQALKAAFEILQDPIKRAEFDSKRVAQAARAARFEGLDNKRKAMTRDLEAREQAYLKQQTESLQKNAKIRKLDDIKAAGLKLRQARMSAESNLANPVPTTTTSDTLPTSSEMPTPSSFTSKPVESCDTLQCTLRFKWTKKKLPGLETVEDLSTRICCSCSSITSSDIESIVISTKNSSTEDTGGAKLGGTTGTLSSSKKGTAVVCFKSIALCNRFFEFAKDDPSWSNCTVTRLCPTS</sequence>
<dbReference type="PANTHER" id="PTHR44313">
    <property type="entry name" value="DNAJ HOMOLOG SUBFAMILY C MEMBER 17"/>
    <property type="match status" value="1"/>
</dbReference>
<evidence type="ECO:0000313" key="8">
    <source>
        <dbReference type="EMBL" id="KNF04211.1"/>
    </source>
</evidence>
<keyword evidence="5" id="KW-0539">Nucleus</keyword>
<proteinExistence type="predicted"/>
<keyword evidence="4" id="KW-0143">Chaperone</keyword>
<protein>
    <recommendedName>
        <fullName evidence="7">J domain-containing protein</fullName>
    </recommendedName>
</protein>
<dbReference type="Proteomes" id="UP000054564">
    <property type="component" value="Unassembled WGS sequence"/>
</dbReference>
<evidence type="ECO:0000256" key="6">
    <source>
        <dbReference type="SAM" id="MobiDB-lite"/>
    </source>
</evidence>
<feature type="compositionally biased region" description="Polar residues" evidence="6">
    <location>
        <begin position="154"/>
        <end position="164"/>
    </location>
</feature>
<dbReference type="PRINTS" id="PR00625">
    <property type="entry name" value="JDOMAIN"/>
</dbReference>
<dbReference type="InterPro" id="IPR001623">
    <property type="entry name" value="DnaJ_domain"/>
</dbReference>
<keyword evidence="9" id="KW-1185">Reference proteome</keyword>
<dbReference type="InterPro" id="IPR036869">
    <property type="entry name" value="J_dom_sf"/>
</dbReference>
<evidence type="ECO:0000256" key="3">
    <source>
        <dbReference type="ARBA" id="ARBA00022490"/>
    </source>
</evidence>
<dbReference type="GO" id="GO:0005737">
    <property type="term" value="C:cytoplasm"/>
    <property type="evidence" value="ECO:0007669"/>
    <property type="project" value="UniProtKB-SubCell"/>
</dbReference>
<dbReference type="PROSITE" id="PS00636">
    <property type="entry name" value="DNAJ_1"/>
    <property type="match status" value="1"/>
</dbReference>
<dbReference type="AlphaFoldDB" id="A0A0L0VY70"/>
<dbReference type="OrthoDB" id="376357at2759"/>
<feature type="domain" description="J" evidence="7">
    <location>
        <begin position="2"/>
        <end position="67"/>
    </location>
</feature>
<dbReference type="PANTHER" id="PTHR44313:SF1">
    <property type="entry name" value="DNAJ HOMOLOG SUBFAMILY C MEMBER 17"/>
    <property type="match status" value="1"/>
</dbReference>
<evidence type="ECO:0000313" key="9">
    <source>
        <dbReference type="Proteomes" id="UP000054564"/>
    </source>
</evidence>
<gene>
    <name evidence="8" type="ORF">PSTG_02561</name>
</gene>
<organism evidence="8 9">
    <name type="scientific">Puccinia striiformis f. sp. tritici PST-78</name>
    <dbReference type="NCBI Taxonomy" id="1165861"/>
    <lineage>
        <taxon>Eukaryota</taxon>
        <taxon>Fungi</taxon>
        <taxon>Dikarya</taxon>
        <taxon>Basidiomycota</taxon>
        <taxon>Pucciniomycotina</taxon>
        <taxon>Pucciniomycetes</taxon>
        <taxon>Pucciniales</taxon>
        <taxon>Pucciniaceae</taxon>
        <taxon>Puccinia</taxon>
    </lineage>
</organism>
<feature type="compositionally biased region" description="Low complexity" evidence="6">
    <location>
        <begin position="139"/>
        <end position="153"/>
    </location>
</feature>
<dbReference type="PROSITE" id="PS50076">
    <property type="entry name" value="DNAJ_2"/>
    <property type="match status" value="1"/>
</dbReference>
<dbReference type="EMBL" id="AJIL01000013">
    <property type="protein sequence ID" value="KNF04211.1"/>
    <property type="molecule type" value="Genomic_DNA"/>
</dbReference>
<dbReference type="GO" id="GO:0000390">
    <property type="term" value="P:spliceosomal complex disassembly"/>
    <property type="evidence" value="ECO:0007669"/>
    <property type="project" value="TreeGrafter"/>
</dbReference>
<dbReference type="SMART" id="SM00271">
    <property type="entry name" value="DnaJ"/>
    <property type="match status" value="1"/>
</dbReference>
<evidence type="ECO:0000256" key="1">
    <source>
        <dbReference type="ARBA" id="ARBA00004123"/>
    </source>
</evidence>
<dbReference type="SUPFAM" id="SSF46565">
    <property type="entry name" value="Chaperone J-domain"/>
    <property type="match status" value="1"/>
</dbReference>
<dbReference type="Gene3D" id="1.10.287.110">
    <property type="entry name" value="DnaJ domain"/>
    <property type="match status" value="1"/>
</dbReference>
<comment type="caution">
    <text evidence="8">The sequence shown here is derived from an EMBL/GenBank/DDBJ whole genome shotgun (WGS) entry which is preliminary data.</text>
</comment>
<dbReference type="GO" id="GO:0005681">
    <property type="term" value="C:spliceosomal complex"/>
    <property type="evidence" value="ECO:0007669"/>
    <property type="project" value="TreeGrafter"/>
</dbReference>